<reference evidence="6" key="1">
    <citation type="submission" date="2008-10" db="EMBL/GenBank/DDBJ databases">
        <title>Complete sequence of Desulfovibrio vulgaris str. 'Miyazaki F'.</title>
        <authorList>
            <person name="Lucas S."/>
            <person name="Copeland A."/>
            <person name="Lapidus A."/>
            <person name="Glavina del Rio T."/>
            <person name="Dalin E."/>
            <person name="Tice H."/>
            <person name="Bruce D."/>
            <person name="Goodwin L."/>
            <person name="Pitluck S."/>
            <person name="Sims D."/>
            <person name="Brettin T."/>
            <person name="Detter J.C."/>
            <person name="Han C."/>
            <person name="Larimer F."/>
            <person name="Land M."/>
            <person name="Hauser L."/>
            <person name="Kyrpides N."/>
            <person name="Mikhailova N."/>
            <person name="Hazen T.C."/>
            <person name="Richardson P."/>
        </authorList>
    </citation>
    <scope>NUCLEOTIDE SEQUENCE</scope>
    <source>
        <strain evidence="6">Miyazaki F</strain>
    </source>
</reference>
<gene>
    <name evidence="6" type="ordered locus">DvMF_2208</name>
</gene>
<dbReference type="PANTHER" id="PTHR10146:SF14">
    <property type="entry name" value="PYRIDOXAL PHOSPHATE HOMEOSTASIS PROTEIN"/>
    <property type="match status" value="1"/>
</dbReference>
<dbReference type="EMBL" id="CP001197">
    <property type="protein sequence ID" value="ACL09151.1"/>
    <property type="molecule type" value="Genomic_DNA"/>
</dbReference>
<dbReference type="HOGENOM" id="CLU_059988_0_1_7"/>
<dbReference type="PIRSF" id="PIRSF004848">
    <property type="entry name" value="YBL036c_PLPDEIII"/>
    <property type="match status" value="1"/>
</dbReference>
<name>B8DQN2_NITV9</name>
<dbReference type="InterPro" id="IPR029066">
    <property type="entry name" value="PLP-binding_barrel"/>
</dbReference>
<accession>B8DQN2</accession>
<dbReference type="OrthoDB" id="9804072at2"/>
<comment type="function">
    <text evidence="2">Pyridoxal 5'-phosphate (PLP)-binding protein, which is involved in PLP homeostasis.</text>
</comment>
<organism evidence="6">
    <name type="scientific">Nitratidesulfovibrio vulgaris (strain DSM 19637 / Miyazaki F)</name>
    <name type="common">Desulfovibrio vulgaris</name>
    <dbReference type="NCBI Taxonomy" id="883"/>
    <lineage>
        <taxon>Bacteria</taxon>
        <taxon>Pseudomonadati</taxon>
        <taxon>Thermodesulfobacteriota</taxon>
        <taxon>Desulfovibrionia</taxon>
        <taxon>Desulfovibrionales</taxon>
        <taxon>Desulfovibrionaceae</taxon>
        <taxon>Nitratidesulfovibrio</taxon>
    </lineage>
</organism>
<keyword evidence="1 2" id="KW-0663">Pyridoxal phosphate</keyword>
<dbReference type="eggNOG" id="COG0325">
    <property type="taxonomic scope" value="Bacteria"/>
</dbReference>
<dbReference type="SUPFAM" id="SSF51419">
    <property type="entry name" value="PLP-binding barrel"/>
    <property type="match status" value="1"/>
</dbReference>
<dbReference type="AlphaFoldDB" id="B8DQN2"/>
<dbReference type="InterPro" id="IPR001608">
    <property type="entry name" value="Ala_racemase_N"/>
</dbReference>
<dbReference type="InterPro" id="IPR011078">
    <property type="entry name" value="PyrdxlP_homeostasis"/>
</dbReference>
<dbReference type="Pfam" id="PF01168">
    <property type="entry name" value="Ala_racemase_N"/>
    <property type="match status" value="1"/>
</dbReference>
<dbReference type="PROSITE" id="PS01211">
    <property type="entry name" value="UPF0001"/>
    <property type="match status" value="1"/>
</dbReference>
<evidence type="ECO:0000256" key="4">
    <source>
        <dbReference type="RuleBase" id="RU004514"/>
    </source>
</evidence>
<sequence>MPHDIAAASAFLPPEAAQSLLDRWAAVRARVDGAARAAGRDPAGVTLVAVSKFHPAASVAALSAAGQRDFGENYVQEALRKQAEVADMTGMGPDAASGTKVAGGAAPRWHFIGHLQSNKAKDVVGRFALLHTVDSEALARKLDQRLSGMPAQGAGGVAPGQDILLQVNIGDEEQKSGVDPDDLPALTDAVLALPRLRLLGLMCMPPIFDDGEASRPYFARLRELRDALSARVGLPLPHLSMGMSHDVEVAVAEGATIVRVGTDIFGPRPARL</sequence>
<dbReference type="NCBIfam" id="TIGR00044">
    <property type="entry name" value="YggS family pyridoxal phosphate-dependent enzyme"/>
    <property type="match status" value="1"/>
</dbReference>
<comment type="cofactor">
    <cofactor evidence="3">
        <name>pyridoxal 5'-phosphate</name>
        <dbReference type="ChEBI" id="CHEBI:597326"/>
    </cofactor>
</comment>
<protein>
    <recommendedName>
        <fullName evidence="2">Pyridoxal phosphate homeostasis protein</fullName>
        <shortName evidence="2">PLP homeostasis protein</shortName>
    </recommendedName>
</protein>
<dbReference type="PANTHER" id="PTHR10146">
    <property type="entry name" value="PROLINE SYNTHETASE CO-TRANSCRIBED BACTERIAL HOMOLOG PROTEIN"/>
    <property type="match status" value="1"/>
</dbReference>
<dbReference type="CDD" id="cd00635">
    <property type="entry name" value="PLPDE_III_YBL036c_like"/>
    <property type="match status" value="1"/>
</dbReference>
<evidence type="ECO:0000256" key="3">
    <source>
        <dbReference type="PIRSR" id="PIRSR004848-1"/>
    </source>
</evidence>
<evidence type="ECO:0000256" key="2">
    <source>
        <dbReference type="HAMAP-Rule" id="MF_02087"/>
    </source>
</evidence>
<evidence type="ECO:0000256" key="1">
    <source>
        <dbReference type="ARBA" id="ARBA00022898"/>
    </source>
</evidence>
<comment type="similarity">
    <text evidence="2 4">Belongs to the pyridoxal phosphate-binding protein YggS/PROSC family.</text>
</comment>
<proteinExistence type="inferred from homology"/>
<feature type="modified residue" description="N6-(pyridoxal phosphate)lysine" evidence="2 3">
    <location>
        <position position="52"/>
    </location>
</feature>
<feature type="domain" description="Alanine racemase N-terminal" evidence="5">
    <location>
        <begin position="26"/>
        <end position="269"/>
    </location>
</feature>
<dbReference type="GO" id="GO:0030170">
    <property type="term" value="F:pyridoxal phosphate binding"/>
    <property type="evidence" value="ECO:0007669"/>
    <property type="project" value="UniProtKB-UniRule"/>
</dbReference>
<evidence type="ECO:0000313" key="6">
    <source>
        <dbReference type="EMBL" id="ACL09151.1"/>
    </source>
</evidence>
<dbReference type="HAMAP" id="MF_02087">
    <property type="entry name" value="PLP_homeostasis"/>
    <property type="match status" value="1"/>
</dbReference>
<dbReference type="Gene3D" id="3.20.20.10">
    <property type="entry name" value="Alanine racemase"/>
    <property type="match status" value="1"/>
</dbReference>
<evidence type="ECO:0000259" key="5">
    <source>
        <dbReference type="Pfam" id="PF01168"/>
    </source>
</evidence>
<dbReference type="STRING" id="883.DvMF_2208"/>
<dbReference type="KEGG" id="dvm:DvMF_2208"/>